<accession>A0A498J041</accession>
<proteinExistence type="predicted"/>
<evidence type="ECO:0000313" key="2">
    <source>
        <dbReference type="Proteomes" id="UP000290289"/>
    </source>
</evidence>
<gene>
    <name evidence="1" type="ORF">DVH24_034624</name>
</gene>
<reference evidence="1 2" key="1">
    <citation type="submission" date="2018-10" db="EMBL/GenBank/DDBJ databases">
        <title>A high-quality apple genome assembly.</title>
        <authorList>
            <person name="Hu J."/>
        </authorList>
    </citation>
    <scope>NUCLEOTIDE SEQUENCE [LARGE SCALE GENOMIC DNA]</scope>
    <source>
        <strain evidence="2">cv. HFTH1</strain>
        <tissue evidence="1">Young leaf</tissue>
    </source>
</reference>
<dbReference type="Proteomes" id="UP000290289">
    <property type="component" value="Chromosome 10"/>
</dbReference>
<evidence type="ECO:0000313" key="1">
    <source>
        <dbReference type="EMBL" id="RXH87724.1"/>
    </source>
</evidence>
<dbReference type="EMBL" id="RDQH01000336">
    <property type="protein sequence ID" value="RXH87724.1"/>
    <property type="molecule type" value="Genomic_DNA"/>
</dbReference>
<organism evidence="1 2">
    <name type="scientific">Malus domestica</name>
    <name type="common">Apple</name>
    <name type="synonym">Pyrus malus</name>
    <dbReference type="NCBI Taxonomy" id="3750"/>
    <lineage>
        <taxon>Eukaryota</taxon>
        <taxon>Viridiplantae</taxon>
        <taxon>Streptophyta</taxon>
        <taxon>Embryophyta</taxon>
        <taxon>Tracheophyta</taxon>
        <taxon>Spermatophyta</taxon>
        <taxon>Magnoliopsida</taxon>
        <taxon>eudicotyledons</taxon>
        <taxon>Gunneridae</taxon>
        <taxon>Pentapetalae</taxon>
        <taxon>rosids</taxon>
        <taxon>fabids</taxon>
        <taxon>Rosales</taxon>
        <taxon>Rosaceae</taxon>
        <taxon>Amygdaloideae</taxon>
        <taxon>Maleae</taxon>
        <taxon>Malus</taxon>
    </lineage>
</organism>
<name>A0A498J041_MALDO</name>
<sequence>MLMEPFVRIHVLGESMLLFGTMPVAMLKLAAREGLWLAFQRKWQVIMECDALQVVQAISIFNCETSANGFRVYEVLNPLEFIVFIEPLIMRHIEWPSWPYFLIFLVFSLKYLRISSRIPSFKIKLYS</sequence>
<keyword evidence="2" id="KW-1185">Reference proteome</keyword>
<comment type="caution">
    <text evidence="1">The sequence shown here is derived from an EMBL/GenBank/DDBJ whole genome shotgun (WGS) entry which is preliminary data.</text>
</comment>
<protein>
    <submittedName>
        <fullName evidence="1">Uncharacterized protein</fullName>
    </submittedName>
</protein>
<dbReference type="AlphaFoldDB" id="A0A498J041"/>